<evidence type="ECO:0000313" key="7">
    <source>
        <dbReference type="EMBL" id="ARU63843.1"/>
    </source>
</evidence>
<dbReference type="InterPro" id="IPR012000">
    <property type="entry name" value="Thiamin_PyroP_enz_cen_dom"/>
</dbReference>
<accession>A0A1Y0IWW8</accession>
<comment type="similarity">
    <text evidence="1 3">Belongs to the TPP enzyme family.</text>
</comment>
<dbReference type="KEGG" id="tum:CBW65_08855"/>
<dbReference type="PANTHER" id="PTHR42981:SF2">
    <property type="entry name" value="PYRUVATE DEHYDROGENASE [UBIQUINONE]"/>
    <property type="match status" value="1"/>
</dbReference>
<evidence type="ECO:0000256" key="1">
    <source>
        <dbReference type="ARBA" id="ARBA00007812"/>
    </source>
</evidence>
<organism evidence="7 8">
    <name type="scientific">Tumebacillus avium</name>
    <dbReference type="NCBI Taxonomy" id="1903704"/>
    <lineage>
        <taxon>Bacteria</taxon>
        <taxon>Bacillati</taxon>
        <taxon>Bacillota</taxon>
        <taxon>Bacilli</taxon>
        <taxon>Bacillales</taxon>
        <taxon>Alicyclobacillaceae</taxon>
        <taxon>Tumebacillus</taxon>
    </lineage>
</organism>
<feature type="domain" description="Thiamine pyrophosphate enzyme N-terminal TPP-binding" evidence="6">
    <location>
        <begin position="7"/>
        <end position="121"/>
    </location>
</feature>
<evidence type="ECO:0000259" key="6">
    <source>
        <dbReference type="Pfam" id="PF02776"/>
    </source>
</evidence>
<dbReference type="InterPro" id="IPR029061">
    <property type="entry name" value="THDP-binding"/>
</dbReference>
<proteinExistence type="inferred from homology"/>
<dbReference type="Proteomes" id="UP000195437">
    <property type="component" value="Chromosome"/>
</dbReference>
<dbReference type="GO" id="GO:0000287">
    <property type="term" value="F:magnesium ion binding"/>
    <property type="evidence" value="ECO:0007669"/>
    <property type="project" value="InterPro"/>
</dbReference>
<dbReference type="SUPFAM" id="SSF52467">
    <property type="entry name" value="DHS-like NAD/FAD-binding domain"/>
    <property type="match status" value="1"/>
</dbReference>
<keyword evidence="7" id="KW-0670">Pyruvate</keyword>
<dbReference type="PANTHER" id="PTHR42981">
    <property type="entry name" value="PYRUVATE DEHYDROGENASE [UBIQUINONE]"/>
    <property type="match status" value="1"/>
</dbReference>
<dbReference type="SUPFAM" id="SSF52518">
    <property type="entry name" value="Thiamin diphosphate-binding fold (THDP-binding)"/>
    <property type="match status" value="2"/>
</dbReference>
<dbReference type="Pfam" id="PF00205">
    <property type="entry name" value="TPP_enzyme_M"/>
    <property type="match status" value="1"/>
</dbReference>
<dbReference type="Pfam" id="PF02776">
    <property type="entry name" value="TPP_enzyme_N"/>
    <property type="match status" value="1"/>
</dbReference>
<dbReference type="Gene3D" id="3.40.50.1220">
    <property type="entry name" value="TPP-binding domain"/>
    <property type="match status" value="1"/>
</dbReference>
<dbReference type="Pfam" id="PF02775">
    <property type="entry name" value="TPP_enzyme_C"/>
    <property type="match status" value="1"/>
</dbReference>
<dbReference type="InterPro" id="IPR047211">
    <property type="entry name" value="POXB-like"/>
</dbReference>
<evidence type="ECO:0000313" key="8">
    <source>
        <dbReference type="Proteomes" id="UP000195437"/>
    </source>
</evidence>
<evidence type="ECO:0000256" key="3">
    <source>
        <dbReference type="RuleBase" id="RU362132"/>
    </source>
</evidence>
<dbReference type="CDD" id="cd02014">
    <property type="entry name" value="TPP_POX"/>
    <property type="match status" value="1"/>
</dbReference>
<protein>
    <submittedName>
        <fullName evidence="7">Pyruvate oxidase</fullName>
    </submittedName>
</protein>
<name>A0A1Y0IWW8_9BACL</name>
<keyword evidence="8" id="KW-1185">Reference proteome</keyword>
<evidence type="ECO:0000256" key="2">
    <source>
        <dbReference type="ARBA" id="ARBA00023052"/>
    </source>
</evidence>
<feature type="domain" description="Thiamine pyrophosphate enzyme central" evidence="4">
    <location>
        <begin position="193"/>
        <end position="321"/>
    </location>
</feature>
<dbReference type="GO" id="GO:0030976">
    <property type="term" value="F:thiamine pyrophosphate binding"/>
    <property type="evidence" value="ECO:0007669"/>
    <property type="project" value="InterPro"/>
</dbReference>
<sequence length="543" mass="57901">MPTMQIMTVADTFVKQLEAWGVERIYGVMGDTFLDFLDAVERSSIQFVAVKHEGTAAFMASAEAKLTGKLGVCIATSGPGMANLLNGLGDAYQDKVPVLAITGQVPTKKIGTDTKQYLDQQVFIEPLAAYSALLSAPDATVELVTKAMHTAMEWGAVTHLSVPKDLWSQQQTNAVRKPPQLVKGVVQFNPQDVEQAVAIMKTAQQPVVVAGIGAREAAGDVVRLCAAWGAGLILSLGAKGMIEESFPQLLGGIGKGGSPQASQLLKKADVVLLAGDTWWPEGYVPETARLIQIDYAAANIGTRFSVELGLVGATGQVLPELAKRMAGHEQNEQWLTYVGQQRSKWYAQVEKEATTEGTPVHPARLVRALQNTVANDAVLCVDTGDHTVWFSRIFAGSGEQKTLFSGTWRSMGFGLPAAMAAQLIQPERQVVALVGDGCLGMTLADLSTAARYNLPLTVVVVNNGNLQMETDRQKVGQHTTLGSDLTNPDFVKVAEACGLAGFRVTDSAELDQTLEQAFALPGPVLVDVSTLPLTFPNTSPQEG</sequence>
<dbReference type="FunFam" id="3.40.50.970:FF:000007">
    <property type="entry name" value="Acetolactate synthase"/>
    <property type="match status" value="1"/>
</dbReference>
<dbReference type="InterPro" id="IPR047212">
    <property type="entry name" value="TPP_POXB-like"/>
</dbReference>
<dbReference type="EMBL" id="CP021434">
    <property type="protein sequence ID" value="ARU63843.1"/>
    <property type="molecule type" value="Genomic_DNA"/>
</dbReference>
<keyword evidence="2 3" id="KW-0786">Thiamine pyrophosphate</keyword>
<dbReference type="InterPro" id="IPR012001">
    <property type="entry name" value="Thiamin_PyroP_enz_TPP-bd_dom"/>
</dbReference>
<evidence type="ECO:0000259" key="4">
    <source>
        <dbReference type="Pfam" id="PF00205"/>
    </source>
</evidence>
<evidence type="ECO:0000259" key="5">
    <source>
        <dbReference type="Pfam" id="PF02775"/>
    </source>
</evidence>
<dbReference type="PROSITE" id="PS00187">
    <property type="entry name" value="TPP_ENZYMES"/>
    <property type="match status" value="1"/>
</dbReference>
<dbReference type="Gene3D" id="3.40.50.970">
    <property type="match status" value="2"/>
</dbReference>
<dbReference type="InterPro" id="IPR000399">
    <property type="entry name" value="TPP-bd_CS"/>
</dbReference>
<dbReference type="AlphaFoldDB" id="A0A1Y0IWW8"/>
<dbReference type="InterPro" id="IPR011766">
    <property type="entry name" value="TPP_enzyme_TPP-bd"/>
</dbReference>
<gene>
    <name evidence="7" type="ORF">CBW65_08855</name>
</gene>
<reference evidence="8" key="1">
    <citation type="submission" date="2017-05" db="EMBL/GenBank/DDBJ databases">
        <authorList>
            <person name="Sung H."/>
        </authorList>
    </citation>
    <scope>NUCLEOTIDE SEQUENCE [LARGE SCALE GENOMIC DNA]</scope>
    <source>
        <strain evidence="8">AR23208</strain>
    </source>
</reference>
<dbReference type="InterPro" id="IPR029035">
    <property type="entry name" value="DHS-like_NAD/FAD-binding_dom"/>
</dbReference>
<feature type="domain" description="Thiamine pyrophosphate enzyme TPP-binding" evidence="5">
    <location>
        <begin position="382"/>
        <end position="528"/>
    </location>
</feature>
<dbReference type="GO" id="GO:0003824">
    <property type="term" value="F:catalytic activity"/>
    <property type="evidence" value="ECO:0007669"/>
    <property type="project" value="InterPro"/>
</dbReference>